<comment type="caution">
    <text evidence="4">The sequence shown here is derived from an EMBL/GenBank/DDBJ whole genome shotgun (WGS) entry which is preliminary data.</text>
</comment>
<name>A0AAP5M9C7_9CYAN</name>
<evidence type="ECO:0000256" key="1">
    <source>
        <dbReference type="ARBA" id="ARBA00022987"/>
    </source>
</evidence>
<evidence type="ECO:0000256" key="3">
    <source>
        <dbReference type="ARBA" id="ARBA00035643"/>
    </source>
</evidence>
<evidence type="ECO:0000313" key="5">
    <source>
        <dbReference type="Proteomes" id="UP000667802"/>
    </source>
</evidence>
<comment type="subcellular location">
    <subcellularLocation>
        <location evidence="2">Gas vesicle</location>
    </subcellularLocation>
</comment>
<reference evidence="5" key="1">
    <citation type="journal article" date="2021" name="Science">
        <title>Hunting the eagle killer: A cyanobacterial neurotoxin causes vacuolar myelinopathy.</title>
        <authorList>
            <person name="Breinlinger S."/>
            <person name="Phillips T.J."/>
            <person name="Haram B.N."/>
            <person name="Mares J."/>
            <person name="Martinez Yerena J.A."/>
            <person name="Hrouzek P."/>
            <person name="Sobotka R."/>
            <person name="Henderson W.M."/>
            <person name="Schmieder P."/>
            <person name="Williams S.M."/>
            <person name="Lauderdale J.D."/>
            <person name="Wilde H.D."/>
            <person name="Gerrin W."/>
            <person name="Kust A."/>
            <person name="Washington J.W."/>
            <person name="Wagner C."/>
            <person name="Geier B."/>
            <person name="Liebeke M."/>
            <person name="Enke H."/>
            <person name="Niedermeyer T.H.J."/>
            <person name="Wilde S.B."/>
        </authorList>
    </citation>
    <scope>NUCLEOTIDE SEQUENCE [LARGE SCALE GENOMIC DNA]</scope>
    <source>
        <strain evidence="5">Thurmond2011</strain>
    </source>
</reference>
<dbReference type="AlphaFoldDB" id="A0AAP5M9C7"/>
<dbReference type="Proteomes" id="UP000667802">
    <property type="component" value="Unassembled WGS sequence"/>
</dbReference>
<dbReference type="PANTHER" id="PTHR36852">
    <property type="entry name" value="PROTEIN GVPL 2"/>
    <property type="match status" value="1"/>
</dbReference>
<dbReference type="InterPro" id="IPR009430">
    <property type="entry name" value="GvpL/GvpF"/>
</dbReference>
<gene>
    <name evidence="4" type="ORF">G7B40_021450</name>
</gene>
<dbReference type="RefSeq" id="WP_208343875.1">
    <property type="nucleotide sequence ID" value="NZ_CAWQFN010000408.1"/>
</dbReference>
<dbReference type="GO" id="GO:0031411">
    <property type="term" value="C:gas vesicle"/>
    <property type="evidence" value="ECO:0007669"/>
    <property type="project" value="UniProtKB-SubCell"/>
</dbReference>
<keyword evidence="1" id="KW-0304">Gas vesicle</keyword>
<accession>A0AAP5M9C7</accession>
<organism evidence="4 5">
    <name type="scientific">Aetokthonos hydrillicola Thurmond2011</name>
    <dbReference type="NCBI Taxonomy" id="2712845"/>
    <lineage>
        <taxon>Bacteria</taxon>
        <taxon>Bacillati</taxon>
        <taxon>Cyanobacteriota</taxon>
        <taxon>Cyanophyceae</taxon>
        <taxon>Nostocales</taxon>
        <taxon>Hapalosiphonaceae</taxon>
        <taxon>Aetokthonos</taxon>
    </lineage>
</organism>
<comment type="similarity">
    <text evidence="3">Belongs to the gas vesicle GvpF/GvpL family.</text>
</comment>
<dbReference type="EMBL" id="JAALHA020000011">
    <property type="protein sequence ID" value="MDR9897110.1"/>
    <property type="molecule type" value="Genomic_DNA"/>
</dbReference>
<evidence type="ECO:0000313" key="4">
    <source>
        <dbReference type="EMBL" id="MDR9897110.1"/>
    </source>
</evidence>
<evidence type="ECO:0000256" key="2">
    <source>
        <dbReference type="ARBA" id="ARBA00035108"/>
    </source>
</evidence>
<keyword evidence="5" id="KW-1185">Reference proteome</keyword>
<dbReference type="GO" id="GO:0031412">
    <property type="term" value="P:gas vesicle organization"/>
    <property type="evidence" value="ECO:0007669"/>
    <property type="project" value="InterPro"/>
</dbReference>
<protein>
    <submittedName>
        <fullName evidence="4">GvpL/GvpF family gas vesicle protein</fullName>
    </submittedName>
</protein>
<proteinExistence type="inferred from homology"/>
<dbReference type="Pfam" id="PF06386">
    <property type="entry name" value="GvpL_GvpF"/>
    <property type="match status" value="1"/>
</dbReference>
<dbReference type="PANTHER" id="PTHR36852:SF1">
    <property type="entry name" value="PROTEIN GVPL 2"/>
    <property type="match status" value="1"/>
</dbReference>
<sequence>MIAQLPLENLYTYAFLKTPTVKLNLPKGIFNQVVLIDNSGISAVVEPELYLDNLVKNDQQLIQIALDHNRVICEIFCQVSVLPLRLGTSFNSYEAILNYLKSHADAYKEKLDSLEGKSEYLLKLIPRKLEETAPVIETAGKQYFLAKKQRYKEQQDFQNTQMNERDNLIDYINQLYSSSTITQAESKGEEGRIYFLLSPQEESLLLENLSSWQQAYPLWDLQLGEALPPYHFI</sequence>